<feature type="non-terminal residue" evidence="2">
    <location>
        <position position="70"/>
    </location>
</feature>
<name>F0BKY2_9XANT</name>
<evidence type="ECO:0000256" key="1">
    <source>
        <dbReference type="SAM" id="MobiDB-lite"/>
    </source>
</evidence>
<comment type="caution">
    <text evidence="2">The sequence shown here is derived from an EMBL/GenBank/DDBJ whole genome shotgun (WGS) entry which is preliminary data.</text>
</comment>
<feature type="region of interest" description="Disordered" evidence="1">
    <location>
        <begin position="1"/>
        <end position="50"/>
    </location>
</feature>
<dbReference type="Proteomes" id="UP000003299">
    <property type="component" value="Unassembled WGS sequence"/>
</dbReference>
<proteinExistence type="predicted"/>
<accession>F0BKY2</accession>
<organism evidence="2 3">
    <name type="scientific">Xanthomonas vesicatoria ATCC 35937</name>
    <dbReference type="NCBI Taxonomy" id="925775"/>
    <lineage>
        <taxon>Bacteria</taxon>
        <taxon>Pseudomonadati</taxon>
        <taxon>Pseudomonadota</taxon>
        <taxon>Gammaproteobacteria</taxon>
        <taxon>Lysobacterales</taxon>
        <taxon>Lysobacteraceae</taxon>
        <taxon>Xanthomonas</taxon>
    </lineage>
</organism>
<evidence type="ECO:0000313" key="2">
    <source>
        <dbReference type="EMBL" id="EGD06866.1"/>
    </source>
</evidence>
<feature type="non-terminal residue" evidence="2">
    <location>
        <position position="1"/>
    </location>
</feature>
<evidence type="ECO:0000313" key="3">
    <source>
        <dbReference type="Proteomes" id="UP000003299"/>
    </source>
</evidence>
<dbReference type="AlphaFoldDB" id="F0BKY2"/>
<reference evidence="2 3" key="1">
    <citation type="journal article" date="2011" name="BMC Genomics">
        <title>Comparative genomics reveals diversity among xanthomonads infecting tomato and pepper.</title>
        <authorList>
            <person name="Potnis N."/>
            <person name="Krasileva K."/>
            <person name="Chow V."/>
            <person name="Almeida N.F."/>
            <person name="Patil P.B."/>
            <person name="Ryan R.P."/>
            <person name="Sharlach M."/>
            <person name="Behlau F."/>
            <person name="Dow J.M."/>
            <person name="Momol M.T."/>
            <person name="White F.F."/>
            <person name="Preston J.F."/>
            <person name="Vinatzer B.A."/>
            <person name="Koebnik R."/>
            <person name="Setubal J.C."/>
            <person name="Norman D.J."/>
            <person name="Staskawicz B.J."/>
            <person name="Jones J.B."/>
        </authorList>
    </citation>
    <scope>NUCLEOTIDE SEQUENCE [LARGE SCALE GENOMIC DNA]</scope>
    <source>
        <strain evidence="2 3">ATCC 35937</strain>
    </source>
</reference>
<sequence length="70" mass="7812">GVATQRSGQVGDARHPGQAGRFRQRNPLRARADLRRAGPRRGHLQHAGSAVTWWRQQHRIEQGGQQRLGG</sequence>
<protein>
    <submittedName>
        <fullName evidence="2">Uncharacterized protein</fullName>
    </submittedName>
</protein>
<dbReference type="EMBL" id="AEQV01000279">
    <property type="protein sequence ID" value="EGD06866.1"/>
    <property type="molecule type" value="Genomic_DNA"/>
</dbReference>
<gene>
    <name evidence="2" type="ORF">XVE_4948</name>
</gene>